<evidence type="ECO:0000313" key="1">
    <source>
        <dbReference type="EMBL" id="CAA3004317.1"/>
    </source>
</evidence>
<name>A0A8S0TFX4_OLEEU</name>
<dbReference type="AlphaFoldDB" id="A0A8S0TFX4"/>
<comment type="caution">
    <text evidence="1">The sequence shown here is derived from an EMBL/GenBank/DDBJ whole genome shotgun (WGS) entry which is preliminary data.</text>
</comment>
<keyword evidence="2" id="KW-1185">Reference proteome</keyword>
<sequence length="153" mass="17310">MKEQLTKAKSGRLKNFGYGSILVTFVLEKIPLMQTQYIALSLPPPTEPHMQRWVDHMSRHADVGPVRPVARPRVPDVVPTGEAAGRAILRDLNEAETISALQDQIEGLTLGIPDVRIDELPLMLQRHTTGVPRRWTRLLRMIAQAVTCYHEHH</sequence>
<organism evidence="1 2">
    <name type="scientific">Olea europaea subsp. europaea</name>
    <dbReference type="NCBI Taxonomy" id="158383"/>
    <lineage>
        <taxon>Eukaryota</taxon>
        <taxon>Viridiplantae</taxon>
        <taxon>Streptophyta</taxon>
        <taxon>Embryophyta</taxon>
        <taxon>Tracheophyta</taxon>
        <taxon>Spermatophyta</taxon>
        <taxon>Magnoliopsida</taxon>
        <taxon>eudicotyledons</taxon>
        <taxon>Gunneridae</taxon>
        <taxon>Pentapetalae</taxon>
        <taxon>asterids</taxon>
        <taxon>lamiids</taxon>
        <taxon>Lamiales</taxon>
        <taxon>Oleaceae</taxon>
        <taxon>Oleeae</taxon>
        <taxon>Olea</taxon>
    </lineage>
</organism>
<protein>
    <submittedName>
        <fullName evidence="1">Uncharacterized protein</fullName>
    </submittedName>
</protein>
<dbReference type="Gramene" id="OE9A041357T1">
    <property type="protein sequence ID" value="OE9A041357C1"/>
    <property type="gene ID" value="OE9A041357"/>
</dbReference>
<dbReference type="Proteomes" id="UP000594638">
    <property type="component" value="Unassembled WGS sequence"/>
</dbReference>
<evidence type="ECO:0000313" key="2">
    <source>
        <dbReference type="Proteomes" id="UP000594638"/>
    </source>
</evidence>
<dbReference type="EMBL" id="CACTIH010006167">
    <property type="protein sequence ID" value="CAA3004317.1"/>
    <property type="molecule type" value="Genomic_DNA"/>
</dbReference>
<gene>
    <name evidence="1" type="ORF">OLEA9_A041357</name>
</gene>
<accession>A0A8S0TFX4</accession>
<reference evidence="1 2" key="1">
    <citation type="submission" date="2019-12" db="EMBL/GenBank/DDBJ databases">
        <authorList>
            <person name="Alioto T."/>
            <person name="Alioto T."/>
            <person name="Gomez Garrido J."/>
        </authorList>
    </citation>
    <scope>NUCLEOTIDE SEQUENCE [LARGE SCALE GENOMIC DNA]</scope>
</reference>
<proteinExistence type="predicted"/>